<protein>
    <recommendedName>
        <fullName evidence="7">tRNA-specific adenosine deaminase</fullName>
        <ecNumber evidence="7">3.5.4.33</ecNumber>
    </recommendedName>
</protein>
<evidence type="ECO:0000256" key="1">
    <source>
        <dbReference type="ARBA" id="ARBA00010669"/>
    </source>
</evidence>
<evidence type="ECO:0000256" key="3">
    <source>
        <dbReference type="ARBA" id="ARBA00022723"/>
    </source>
</evidence>
<dbReference type="EMBL" id="JSWE01000124">
    <property type="protein sequence ID" value="KIE05007.1"/>
    <property type="molecule type" value="Genomic_DNA"/>
</dbReference>
<dbReference type="STRING" id="86105.NF27_EY01030"/>
<dbReference type="GO" id="GO:0002100">
    <property type="term" value="P:tRNA wobble adenosine to inosine editing"/>
    <property type="evidence" value="ECO:0007669"/>
    <property type="project" value="UniProtKB-UniRule"/>
</dbReference>
<keyword evidence="10" id="KW-1185">Reference proteome</keyword>
<comment type="caution">
    <text evidence="9">The sequence shown here is derived from an EMBL/GenBank/DDBJ whole genome shotgun (WGS) entry which is preliminary data.</text>
</comment>
<comment type="cofactor">
    <cofactor evidence="7">
        <name>Zn(2+)</name>
        <dbReference type="ChEBI" id="CHEBI:29105"/>
    </cofactor>
    <text evidence="7">Binds 1 zinc ion per subunit.</text>
</comment>
<dbReference type="GO" id="GO:0052717">
    <property type="term" value="F:tRNA-specific adenosine-34 deaminase activity"/>
    <property type="evidence" value="ECO:0007669"/>
    <property type="project" value="UniProtKB-UniRule"/>
</dbReference>
<dbReference type="Gene3D" id="3.40.140.10">
    <property type="entry name" value="Cytidine Deaminase, domain 2"/>
    <property type="match status" value="1"/>
</dbReference>
<dbReference type="PROSITE" id="PS51747">
    <property type="entry name" value="CYT_DCMP_DEAMINASES_2"/>
    <property type="match status" value="1"/>
</dbReference>
<evidence type="ECO:0000256" key="2">
    <source>
        <dbReference type="ARBA" id="ARBA00022694"/>
    </source>
</evidence>
<reference evidence="9 10" key="1">
    <citation type="submission" date="2014-11" db="EMBL/GenBank/DDBJ databases">
        <title>A Rickettsiales Symbiont of Amoebae With Ancient Features.</title>
        <authorList>
            <person name="Schulz F."/>
            <person name="Martijn J."/>
            <person name="Wascher F."/>
            <person name="Kostanjsek R."/>
            <person name="Ettema T.J."/>
            <person name="Horn M."/>
        </authorList>
    </citation>
    <scope>NUCLEOTIDE SEQUENCE [LARGE SCALE GENOMIC DNA]</scope>
    <source>
        <strain evidence="9 10">UWC36</strain>
    </source>
</reference>
<comment type="similarity">
    <text evidence="1">Belongs to the cytidine and deoxycytidylate deaminase family. ADAT2 subfamily.</text>
</comment>
<comment type="subunit">
    <text evidence="7">Homodimer.</text>
</comment>
<dbReference type="InterPro" id="IPR016192">
    <property type="entry name" value="APOBEC/CMP_deaminase_Zn-bd"/>
</dbReference>
<accession>A0A0C1MSJ5</accession>
<dbReference type="PROSITE" id="PS00903">
    <property type="entry name" value="CYT_DCMP_DEAMINASES_1"/>
    <property type="match status" value="1"/>
</dbReference>
<evidence type="ECO:0000256" key="4">
    <source>
        <dbReference type="ARBA" id="ARBA00022801"/>
    </source>
</evidence>
<keyword evidence="5 7" id="KW-0862">Zinc</keyword>
<dbReference type="EC" id="3.5.4.33" evidence="7"/>
<gene>
    <name evidence="9" type="primary">cumB_2</name>
    <name evidence="7" type="synonym">tadA</name>
    <name evidence="9" type="ORF">NF27_EY01030</name>
</gene>
<dbReference type="PATRIC" id="fig|86105.3.peg.1170"/>
<feature type="binding site" evidence="7">
    <location>
        <position position="85"/>
    </location>
    <ligand>
        <name>Zn(2+)</name>
        <dbReference type="ChEBI" id="CHEBI:29105"/>
        <note>catalytic</note>
    </ligand>
</feature>
<dbReference type="AlphaFoldDB" id="A0A0C1MSJ5"/>
<dbReference type="GO" id="GO:0008270">
    <property type="term" value="F:zinc ion binding"/>
    <property type="evidence" value="ECO:0007669"/>
    <property type="project" value="UniProtKB-UniRule"/>
</dbReference>
<evidence type="ECO:0000256" key="5">
    <source>
        <dbReference type="ARBA" id="ARBA00022833"/>
    </source>
</evidence>
<organism evidence="9 10">
    <name type="scientific">Candidatus Jidaibacter acanthamoebae</name>
    <dbReference type="NCBI Taxonomy" id="86105"/>
    <lineage>
        <taxon>Bacteria</taxon>
        <taxon>Pseudomonadati</taxon>
        <taxon>Pseudomonadota</taxon>
        <taxon>Alphaproteobacteria</taxon>
        <taxon>Rickettsiales</taxon>
        <taxon>Candidatus Midichloriaceae</taxon>
        <taxon>Candidatus Jidaibacter</taxon>
    </lineage>
</organism>
<dbReference type="RefSeq" id="WP_039457061.1">
    <property type="nucleotide sequence ID" value="NZ_JSWE01000124.1"/>
</dbReference>
<dbReference type="InterPro" id="IPR002125">
    <property type="entry name" value="CMP_dCMP_dom"/>
</dbReference>
<dbReference type="SUPFAM" id="SSF53927">
    <property type="entry name" value="Cytidine deaminase-like"/>
    <property type="match status" value="1"/>
</dbReference>
<dbReference type="Pfam" id="PF14437">
    <property type="entry name" value="MafB19-deam"/>
    <property type="match status" value="1"/>
</dbReference>
<dbReference type="PANTHER" id="PTHR11079">
    <property type="entry name" value="CYTOSINE DEAMINASE FAMILY MEMBER"/>
    <property type="match status" value="1"/>
</dbReference>
<feature type="domain" description="CMP/dCMP-type deaminase" evidence="8">
    <location>
        <begin position="1"/>
        <end position="110"/>
    </location>
</feature>
<sequence length="149" mass="16534">MFSNQYMQQAYALACKANDSGEVPVGAVVVYKEKIIGAAYNQVEVAKNPLAHAEILALEQALAFTCTKYIEQCELYVTLEPCPMCAHAISLAKIKRIYFGAYDEKGGGVVHGAKIYNSSSCHHHPEIISGIMEDECSRLLKNFFNNLRR</sequence>
<name>A0A0C1MSJ5_9RICK</name>
<dbReference type="InterPro" id="IPR028883">
    <property type="entry name" value="tRNA_aden_deaminase"/>
</dbReference>
<keyword evidence="2 7" id="KW-0819">tRNA processing</keyword>
<evidence type="ECO:0000313" key="9">
    <source>
        <dbReference type="EMBL" id="KIE05007.1"/>
    </source>
</evidence>
<dbReference type="Proteomes" id="UP000031258">
    <property type="component" value="Unassembled WGS sequence"/>
</dbReference>
<evidence type="ECO:0000256" key="7">
    <source>
        <dbReference type="HAMAP-Rule" id="MF_00972"/>
    </source>
</evidence>
<proteinExistence type="inferred from homology"/>
<feature type="binding site" evidence="7">
    <location>
        <position position="82"/>
    </location>
    <ligand>
        <name>Zn(2+)</name>
        <dbReference type="ChEBI" id="CHEBI:29105"/>
        <note>catalytic</note>
    </ligand>
</feature>
<keyword evidence="4 7" id="KW-0378">Hydrolase</keyword>
<dbReference type="InterPro" id="IPR016193">
    <property type="entry name" value="Cytidine_deaminase-like"/>
</dbReference>
<dbReference type="OrthoDB" id="9802676at2"/>
<keyword evidence="3 7" id="KW-0479">Metal-binding</keyword>
<evidence type="ECO:0000256" key="6">
    <source>
        <dbReference type="ARBA" id="ARBA00048045"/>
    </source>
</evidence>
<feature type="binding site" evidence="7">
    <location>
        <position position="52"/>
    </location>
    <ligand>
        <name>Zn(2+)</name>
        <dbReference type="ChEBI" id="CHEBI:29105"/>
        <note>catalytic</note>
    </ligand>
</feature>
<dbReference type="PANTHER" id="PTHR11079:SF179">
    <property type="entry name" value="TRNA(ADENINE(34)) DEAMINASE, CHLOROPLASTIC"/>
    <property type="match status" value="1"/>
</dbReference>
<dbReference type="CDD" id="cd01285">
    <property type="entry name" value="nucleoside_deaminase"/>
    <property type="match status" value="1"/>
</dbReference>
<feature type="active site" description="Proton donor" evidence="7">
    <location>
        <position position="54"/>
    </location>
</feature>
<comment type="function">
    <text evidence="7">Catalyzes the deamination of adenosine to inosine at the wobble position 34 of tRNA(Arg2).</text>
</comment>
<dbReference type="HAMAP" id="MF_00972">
    <property type="entry name" value="tRNA_aden_deaminase"/>
    <property type="match status" value="1"/>
</dbReference>
<evidence type="ECO:0000259" key="8">
    <source>
        <dbReference type="PROSITE" id="PS51747"/>
    </source>
</evidence>
<evidence type="ECO:0000313" key="10">
    <source>
        <dbReference type="Proteomes" id="UP000031258"/>
    </source>
</evidence>
<comment type="catalytic activity">
    <reaction evidence="6 7">
        <text>adenosine(34) in tRNA + H2O + H(+) = inosine(34) in tRNA + NH4(+)</text>
        <dbReference type="Rhea" id="RHEA:43168"/>
        <dbReference type="Rhea" id="RHEA-COMP:10373"/>
        <dbReference type="Rhea" id="RHEA-COMP:10374"/>
        <dbReference type="ChEBI" id="CHEBI:15377"/>
        <dbReference type="ChEBI" id="CHEBI:15378"/>
        <dbReference type="ChEBI" id="CHEBI:28938"/>
        <dbReference type="ChEBI" id="CHEBI:74411"/>
        <dbReference type="ChEBI" id="CHEBI:82852"/>
        <dbReference type="EC" id="3.5.4.33"/>
    </reaction>
</comment>
<dbReference type="InterPro" id="IPR058535">
    <property type="entry name" value="MafB19-deam"/>
</dbReference>